<feature type="transmembrane region" description="Helical" evidence="1">
    <location>
        <begin position="227"/>
        <end position="250"/>
    </location>
</feature>
<feature type="transmembrane region" description="Helical" evidence="1">
    <location>
        <begin position="350"/>
        <end position="367"/>
    </location>
</feature>
<dbReference type="RefSeq" id="WP_007745264.1">
    <property type="nucleotide sequence ID" value="NZ_CM001398.1"/>
</dbReference>
<comment type="caution">
    <text evidence="2">The sequence shown here is derived from an EMBL/GenBank/DDBJ whole genome shotgun (WGS) entry which is preliminary data.</text>
</comment>
<dbReference type="Proteomes" id="UP000004959">
    <property type="component" value="Chromosome"/>
</dbReference>
<reference evidence="2 3" key="1">
    <citation type="journal article" date="2012" name="PLoS ONE">
        <title>Functional divergence in the genus oenococcus as predicted by genome sequencing of the newly-described species, Oenococcus kitaharae.</title>
        <authorList>
            <person name="Borneman A.R."/>
            <person name="McCarthy J.M."/>
            <person name="Chambers P.J."/>
            <person name="Bartowsky E.J."/>
        </authorList>
    </citation>
    <scope>NUCLEOTIDE SEQUENCE [LARGE SCALE GENOMIC DNA]</scope>
    <source>
        <strain evidence="3">DSM17330</strain>
    </source>
</reference>
<protein>
    <submittedName>
        <fullName evidence="2">Uncharacterized protein</fullName>
    </submittedName>
</protein>
<feature type="transmembrane region" description="Helical" evidence="1">
    <location>
        <begin position="168"/>
        <end position="195"/>
    </location>
</feature>
<dbReference type="STRING" id="336988.NT96_09090"/>
<feature type="transmembrane region" description="Helical" evidence="1">
    <location>
        <begin position="305"/>
        <end position="323"/>
    </location>
</feature>
<keyword evidence="3" id="KW-1185">Reference proteome</keyword>
<feature type="transmembrane region" description="Helical" evidence="1">
    <location>
        <begin position="20"/>
        <end position="37"/>
    </location>
</feature>
<name>G9WJF3_9LACO</name>
<organism evidence="2 3">
    <name type="scientific">Oenococcus kitaharae DSM 17330</name>
    <dbReference type="NCBI Taxonomy" id="1045004"/>
    <lineage>
        <taxon>Bacteria</taxon>
        <taxon>Bacillati</taxon>
        <taxon>Bacillota</taxon>
        <taxon>Bacilli</taxon>
        <taxon>Lactobacillales</taxon>
        <taxon>Lactobacillaceae</taxon>
        <taxon>Oenococcus</taxon>
    </lineage>
</organism>
<evidence type="ECO:0000256" key="1">
    <source>
        <dbReference type="SAM" id="Phobius"/>
    </source>
</evidence>
<evidence type="ECO:0000313" key="3">
    <source>
        <dbReference type="Proteomes" id="UP000004959"/>
    </source>
</evidence>
<dbReference type="HOGENOM" id="CLU_741537_0_0_9"/>
<gene>
    <name evidence="2" type="ORF">OKIT_0648</name>
</gene>
<feature type="transmembrane region" description="Helical" evidence="1">
    <location>
        <begin position="274"/>
        <end position="298"/>
    </location>
</feature>
<evidence type="ECO:0000313" key="2">
    <source>
        <dbReference type="EMBL" id="EHN58759.1"/>
    </source>
</evidence>
<keyword evidence="1" id="KW-0812">Transmembrane</keyword>
<dbReference type="AlphaFoldDB" id="G9WJF3"/>
<dbReference type="EMBL" id="AFVZ01000001">
    <property type="protein sequence ID" value="EHN58759.1"/>
    <property type="molecule type" value="Genomic_DNA"/>
</dbReference>
<accession>G9WJF3</accession>
<dbReference type="PATRIC" id="fig|1045004.4.peg.648"/>
<sequence length="373" mass="42066">MRNLIAFEYLKTRKSLSRLIPLGFFLLLPIATFFYQTQQVTLYHRSMSGQIQTTHAAISNSYLAASVQLKKTSKGSQTYIGLSRQMTQLSHLGHLASKVSNVFDSQQGQQFLRDTLALHRQMIQYTTEHPEADLGFFISDQELARYAYLSRYHLALEQPTVSAVFPNFLVILASYFFSPLGVFATVLVIAIGFLIDTKSPTYRLLYTNSPDSGRWVRAFQGYFVGQYLMGMIVSFVIAIGLSLCFATPYLRGGDYSWTRTVFLGMQLPRISSRFFLQLINGSLVIFFALALFQIVVLVNKKELTALISFIVLLVMGELTAFFGHSSFNPLNALAWPVQIVQGSPVTEHPLSLLFLVLFTVCLLWLAGRLRNRA</sequence>
<keyword evidence="1" id="KW-0472">Membrane</keyword>
<keyword evidence="1" id="KW-1133">Transmembrane helix</keyword>
<proteinExistence type="predicted"/>